<dbReference type="InterPro" id="IPR022398">
    <property type="entry name" value="Peptidase_S8_His-AS"/>
</dbReference>
<dbReference type="InterPro" id="IPR051048">
    <property type="entry name" value="Peptidase_S8/S53_subtilisin"/>
</dbReference>
<evidence type="ECO:0000256" key="1">
    <source>
        <dbReference type="ARBA" id="ARBA00011073"/>
    </source>
</evidence>
<reference evidence="8" key="2">
    <citation type="submission" date="2021-04" db="EMBL/GenBank/DDBJ databases">
        <authorList>
            <person name="Zhang T."/>
            <person name="Zhang Y."/>
            <person name="Lu D."/>
            <person name="Zuo D."/>
            <person name="Du Z."/>
        </authorList>
    </citation>
    <scope>NUCLEOTIDE SEQUENCE</scope>
    <source>
        <strain evidence="8">JR1</strain>
    </source>
</reference>
<gene>
    <name evidence="8" type="ORF">KDU71_08630</name>
</gene>
<protein>
    <submittedName>
        <fullName evidence="8">S8 family serine peptidase</fullName>
    </submittedName>
</protein>
<dbReference type="InterPro" id="IPR000209">
    <property type="entry name" value="Peptidase_S8/S53_dom"/>
</dbReference>
<dbReference type="InterPro" id="IPR026444">
    <property type="entry name" value="Secre_tail"/>
</dbReference>
<keyword evidence="4 5" id="KW-0720">Serine protease</keyword>
<sequence>MMKLLQMKQVMLTGLCLILLLGSLAAQVPNASMHDGVVRVKFKRELSTTLKSLKSTKQAGILSTGIEAFDAASQQVQASNMKRVFPYSAKHDAKHRKHGLDLWYEVRFDNTVNPLEAVAAYKASAEVEIAEPVYQKVHIKGEAVPYNGSSLKSTANAPFDDQFLAEQWHYENTGTLTPSIPEADINVYEAWKTQAGQPNVIVSIVDGGIDTEHADLKDNLWVNQAELNGTAGQDDDGNGYVDDIYGFNFADATGSITAHDHGTHVAGTVAAVNNNGIGVAGVAGGTGNGDGARLMSSQVFTSAGGAGGFASAIVYGADNGAVISQNSWGYKSAGVVEQTVLAAIDYFIAEAGMYEGSPMKGGIVIFAAGNDFVDAEMYPGYYDKTLCVAALGPDNTIAHYSNHGTWVDISAPGGDQMVSQVAGVLSTAPNNSYAYMQGTSMACPHVSGIAALAVSEHGGPNFTADELRLYLESSTHDIDQFNPDFEGKLGVGYIDAAMVLKKNEGIIPDNVTDLALAGIAQDFATLTWSVPADSDDGYPSNFQLFYHTEQITESNIDEAKLVSINNIDAAGTLKQFEVTGLEPLTTYHFAIRSMDRWANKSALSANVSGTTNAGPDINIPTDPLTYTLNQANGFKDNTGKFVIENLDEGLLKWEGVMRHKSHYLDYNALDIQYPVANALAGKSSYNVQKIPSRSNHSLASTLSAVELTGFKDEIRFADGNIFIIGEGDVTLTNSSAMKFFVDRKDGFNLTNVEMFVRHDPETGPMVMEIYEGETLDDAQLIMAQEVESYSPDPYDMNVQLMEQLHFSYGQTFWVVLHVPVGNTYCLGAQVELDPSYSDYSYMSFDMGNTWHPLSSLIDDFYTWSTVAVSNNKYLGEYITLTPASGSVEPNQSQEVNLNVDGTTLINGNYSANILVKSNDSDEKESRLGISMRVAEQQPDLRNIDVIDYGSVFNGTSKTLIIPVTNFGYGNFFGISTSVSDATFEVVTNDYSIDARDYGYITVKYTPNGAGNDNAILSLTDQKGHTHDIRLFGVGVNPAKIEVSPAEQVLADMAIGETATTTFSIANVGEYPLNYKIAAYDNQPLTRQDSLRHKFGYTYETNNNGNVAVPFEWEDITTTGVDVSDYFKDVHPNYTYKELELGFQFPFYDDKIERLYITRNGILTLDKNGPFGNCSPPNFDPRCSPKGAISILGWPFDINRRGSIHYKKYGDRVIVQYTDVFFEEAWSIYESGTFQIVLFNNGDIDFRFKDIENMSHWDTNEALIGIANPAYDDEFRISGADFQFGYDRLGVLTSNETIFKVKYPGTKLVAALSKTSGYIAPGESELITVDINTSAVNEGQLYQHISILSNDPFAEATPFTVKVNVNAGGVAEPNIDRTNVNFGQVFTGAIAEQIVTLVNSGNKDVEITSATFAGAGFAIGNTYPKVLKAKTSEYIKVNMVTDAVATLSDELTITCADGTVFNVACTGEVLDAPQIEVDVTEFYEVLDAGQKVVRPLTITNNGNSDLELLISGNDWVYEQETVAPLSLPEFAYSYATSDEWESGIVFDWDDIVKDGVRTPMSWYSEHQQLWREVELPFEIKLYNQPTNKLWISWQGLITTVEPRINPPYIGPDIFPNTTEPNSLIAPYFGVHNYDRNEEEALVSGVYHKLYEDRIVVQWNECFDKYGLGSNYSFQAIIYTSGVIKYQYKAGGMDTWYHLGIVGLENAAGDDGVLVAGYQTYLKDELAVVLSPAEKRVVPANSAVTFDIALDAVALNENWYSGQLNIINNTPDQPKISIPVNMDVIGQAAIEAPATLEFGEVMAYETEDNYGQLNPVSYYKEFEVANPGTKSLLLFSIFFEDATELAGQVYSSRFPGAPMYWQDIQYARWVEIAPGTSKKFRVALTPGGDIATINTNLVLDTDLPEGQVLIPVTASVSKAPAAIIEGADINILANTKAHTETGSLTVSNVNGQGPLEYSLSIDYNRTGEPAAAVYSRVAPMAQLQSVENSVPVVSTYAQSNEAFDTTLEYDTKTAADIFTGYGEGQAFMPGIVFSAPAEGFKLSHVKTWYNPKDVLTSDMTVYVLAGGTGFEDAKVLTEQTYTHSLDEAVEGGGFVTIELDEPQQFYPNEKFYIAIAYQLGVEYPQGTAVVEEPVAGRFFFPTDDGWLDVTDVESLAGYAWMIKALEKEHVSASWVRITSPITGVVEAGQSLNVEMEFNAAGVMDADNYAKLIVESNDPVNPTVDRSMYLRLNQGPSFTIDPDAVLSVEENTSISFDVTASDYEGDACNFELTEANEMVTLAVAENTITVTYSPDYVSAGVNVISITGTDVHNNASVLEIPVEVINVNRAPEMTTVLDDMQMVWENGVVDFELDAYFTDPDGEAVSYEVYSADLSILDVFLSGNKLKLEPLMVSEQGIAVTVVATDIHNATTEHVFNVKVIHRTGFDDMDAAQWEIYPNPASSVINIHGSANVASVRIRIMNAAGTLVKEKEFNWGASQKHTVNIDDLSNGIYLLEIYHDSESSVYKLIKK</sequence>
<feature type="signal peptide" evidence="6">
    <location>
        <begin position="1"/>
        <end position="25"/>
    </location>
</feature>
<dbReference type="NCBIfam" id="TIGR04183">
    <property type="entry name" value="Por_Secre_tail"/>
    <property type="match status" value="1"/>
</dbReference>
<feature type="active site" description="Charge relay system" evidence="5">
    <location>
        <position position="261"/>
    </location>
</feature>
<evidence type="ECO:0000259" key="7">
    <source>
        <dbReference type="PROSITE" id="PS50853"/>
    </source>
</evidence>
<dbReference type="InterPro" id="IPR015500">
    <property type="entry name" value="Peptidase_S8_subtilisin-rel"/>
</dbReference>
<evidence type="ECO:0000256" key="6">
    <source>
        <dbReference type="SAM" id="SignalP"/>
    </source>
</evidence>
<dbReference type="PROSITE" id="PS00138">
    <property type="entry name" value="SUBTILASE_SER"/>
    <property type="match status" value="1"/>
</dbReference>
<feature type="chain" id="PRO_5038026163" evidence="6">
    <location>
        <begin position="26"/>
        <end position="2508"/>
    </location>
</feature>
<proteinExistence type="inferred from homology"/>
<dbReference type="SUPFAM" id="SSF52743">
    <property type="entry name" value="Subtilisin-like"/>
    <property type="match status" value="1"/>
</dbReference>
<dbReference type="Pfam" id="PF00082">
    <property type="entry name" value="Peptidase_S8"/>
    <property type="match status" value="1"/>
</dbReference>
<evidence type="ECO:0000256" key="5">
    <source>
        <dbReference type="PROSITE-ProRule" id="PRU01240"/>
    </source>
</evidence>
<evidence type="ECO:0000256" key="4">
    <source>
        <dbReference type="ARBA" id="ARBA00022825"/>
    </source>
</evidence>
<dbReference type="PANTHER" id="PTHR43399:SF4">
    <property type="entry name" value="CELL WALL-ASSOCIATED PROTEASE"/>
    <property type="match status" value="1"/>
</dbReference>
<reference evidence="8" key="1">
    <citation type="journal article" date="2018" name="Int. J. Syst. Evol. Microbiol.">
        <title>Carboxylicivirga sediminis sp. nov., isolated from coastal sediment.</title>
        <authorList>
            <person name="Wang F.Q."/>
            <person name="Ren L.H."/>
            <person name="Zou R.J."/>
            <person name="Sun Y.Z."/>
            <person name="Liu X.J."/>
            <person name="Jiang F."/>
            <person name="Liu L.J."/>
        </authorList>
    </citation>
    <scope>NUCLEOTIDE SEQUENCE</scope>
    <source>
        <strain evidence="8">JR1</strain>
    </source>
</reference>
<dbReference type="CDD" id="cd00063">
    <property type="entry name" value="FN3"/>
    <property type="match status" value="1"/>
</dbReference>
<comment type="caution">
    <text evidence="8">The sequence shown here is derived from an EMBL/GenBank/DDBJ whole genome shotgun (WGS) entry which is preliminary data.</text>
</comment>
<feature type="domain" description="Fibronectin type-III" evidence="7">
    <location>
        <begin position="507"/>
        <end position="614"/>
    </location>
</feature>
<dbReference type="SMART" id="SM00060">
    <property type="entry name" value="FN3"/>
    <property type="match status" value="1"/>
</dbReference>
<dbReference type="InterPro" id="IPR003961">
    <property type="entry name" value="FN3_dom"/>
</dbReference>
<evidence type="ECO:0000256" key="2">
    <source>
        <dbReference type="ARBA" id="ARBA00022670"/>
    </source>
</evidence>
<dbReference type="InterPro" id="IPR023828">
    <property type="entry name" value="Peptidase_S8_Ser-AS"/>
</dbReference>
<keyword evidence="6" id="KW-0732">Signal</keyword>
<dbReference type="RefSeq" id="WP_212189684.1">
    <property type="nucleotide sequence ID" value="NZ_JAGTAR010000010.1"/>
</dbReference>
<evidence type="ECO:0000313" key="8">
    <source>
        <dbReference type="EMBL" id="MBR8535621.1"/>
    </source>
</evidence>
<dbReference type="SUPFAM" id="SSF49265">
    <property type="entry name" value="Fibronectin type III"/>
    <property type="match status" value="1"/>
</dbReference>
<evidence type="ECO:0000256" key="3">
    <source>
        <dbReference type="ARBA" id="ARBA00022801"/>
    </source>
</evidence>
<dbReference type="NCBIfam" id="NF012200">
    <property type="entry name" value="choice_anch_D"/>
    <property type="match status" value="1"/>
</dbReference>
<dbReference type="EMBL" id="JAGTAR010000010">
    <property type="protein sequence ID" value="MBR8535621.1"/>
    <property type="molecule type" value="Genomic_DNA"/>
</dbReference>
<feature type="active site" description="Charge relay system" evidence="5">
    <location>
        <position position="206"/>
    </location>
</feature>
<dbReference type="InterPro" id="IPR036852">
    <property type="entry name" value="Peptidase_S8/S53_dom_sf"/>
</dbReference>
<dbReference type="Gene3D" id="2.60.40.10">
    <property type="entry name" value="Immunoglobulins"/>
    <property type="match status" value="3"/>
</dbReference>
<dbReference type="GO" id="GO:0004252">
    <property type="term" value="F:serine-type endopeptidase activity"/>
    <property type="evidence" value="ECO:0007669"/>
    <property type="project" value="UniProtKB-UniRule"/>
</dbReference>
<dbReference type="Gene3D" id="3.40.50.200">
    <property type="entry name" value="Peptidase S8/S53 domain"/>
    <property type="match status" value="1"/>
</dbReference>
<name>A0A941IW96_9BACT</name>
<dbReference type="Pfam" id="PF18962">
    <property type="entry name" value="Por_Secre_tail"/>
    <property type="match status" value="1"/>
</dbReference>
<dbReference type="InterPro" id="IPR032304">
    <property type="entry name" value="Peptidase_S8_N"/>
</dbReference>
<dbReference type="PROSITE" id="PS50853">
    <property type="entry name" value="FN3"/>
    <property type="match status" value="1"/>
</dbReference>
<dbReference type="GO" id="GO:0006508">
    <property type="term" value="P:proteolysis"/>
    <property type="evidence" value="ECO:0007669"/>
    <property type="project" value="UniProtKB-KW"/>
</dbReference>
<dbReference type="PANTHER" id="PTHR43399">
    <property type="entry name" value="SUBTILISIN-RELATED"/>
    <property type="match status" value="1"/>
</dbReference>
<feature type="active site" description="Charge relay system" evidence="5">
    <location>
        <position position="440"/>
    </location>
</feature>
<comment type="similarity">
    <text evidence="1 5">Belongs to the peptidase S8 family.</text>
</comment>
<evidence type="ECO:0000313" key="9">
    <source>
        <dbReference type="Proteomes" id="UP000679220"/>
    </source>
</evidence>
<dbReference type="Pfam" id="PF16361">
    <property type="entry name" value="Peptidase_S8_N"/>
    <property type="match status" value="1"/>
</dbReference>
<dbReference type="InterPro" id="IPR013783">
    <property type="entry name" value="Ig-like_fold"/>
</dbReference>
<keyword evidence="9" id="KW-1185">Reference proteome</keyword>
<keyword evidence="2 5" id="KW-0645">Protease</keyword>
<dbReference type="PRINTS" id="PR00723">
    <property type="entry name" value="SUBTILISIN"/>
</dbReference>
<dbReference type="PROSITE" id="PS00137">
    <property type="entry name" value="SUBTILASE_HIS"/>
    <property type="match status" value="1"/>
</dbReference>
<organism evidence="8 9">
    <name type="scientific">Carboxylicivirga sediminis</name>
    <dbReference type="NCBI Taxonomy" id="2006564"/>
    <lineage>
        <taxon>Bacteria</taxon>
        <taxon>Pseudomonadati</taxon>
        <taxon>Bacteroidota</taxon>
        <taxon>Bacteroidia</taxon>
        <taxon>Marinilabiliales</taxon>
        <taxon>Marinilabiliaceae</taxon>
        <taxon>Carboxylicivirga</taxon>
    </lineage>
</organism>
<dbReference type="Proteomes" id="UP000679220">
    <property type="component" value="Unassembled WGS sequence"/>
</dbReference>
<accession>A0A941IW96</accession>
<dbReference type="PROSITE" id="PS51892">
    <property type="entry name" value="SUBTILASE"/>
    <property type="match status" value="1"/>
</dbReference>
<dbReference type="InterPro" id="IPR036116">
    <property type="entry name" value="FN3_sf"/>
</dbReference>
<keyword evidence="3 5" id="KW-0378">Hydrolase</keyword>